<feature type="transmembrane region" description="Helical" evidence="15">
    <location>
        <begin position="262"/>
        <end position="281"/>
    </location>
</feature>
<feature type="transmembrane region" description="Helical" evidence="15">
    <location>
        <begin position="1658"/>
        <end position="1676"/>
    </location>
</feature>
<feature type="compositionally biased region" description="Polar residues" evidence="14">
    <location>
        <begin position="525"/>
        <end position="536"/>
    </location>
</feature>
<dbReference type="FunFam" id="1.20.120.350:FF:000072">
    <property type="entry name" value="Voltage-dependent T-type calcium channel subunit alpha"/>
    <property type="match status" value="2"/>
</dbReference>
<evidence type="ECO:0000256" key="10">
    <source>
        <dbReference type="ARBA" id="ARBA00023065"/>
    </source>
</evidence>
<dbReference type="GO" id="GO:0008331">
    <property type="term" value="F:high voltage-gated calcium channel activity"/>
    <property type="evidence" value="ECO:0007669"/>
    <property type="project" value="TreeGrafter"/>
</dbReference>
<evidence type="ECO:0000256" key="12">
    <source>
        <dbReference type="ARBA" id="ARBA00023180"/>
    </source>
</evidence>
<dbReference type="Proteomes" id="UP000688137">
    <property type="component" value="Unassembled WGS sequence"/>
</dbReference>
<dbReference type="Pfam" id="PF00520">
    <property type="entry name" value="Ion_trans"/>
    <property type="match status" value="4"/>
</dbReference>
<feature type="transmembrane region" description="Helical" evidence="15">
    <location>
        <begin position="1041"/>
        <end position="1065"/>
    </location>
</feature>
<keyword evidence="6" id="KW-0677">Repeat</keyword>
<evidence type="ECO:0000256" key="6">
    <source>
        <dbReference type="ARBA" id="ARBA00022737"/>
    </source>
</evidence>
<feature type="transmembrane region" description="Helical" evidence="15">
    <location>
        <begin position="1790"/>
        <end position="1813"/>
    </location>
</feature>
<keyword evidence="18" id="KW-1185">Reference proteome</keyword>
<feature type="transmembrane region" description="Helical" evidence="15">
    <location>
        <begin position="1726"/>
        <end position="1749"/>
    </location>
</feature>
<evidence type="ECO:0000256" key="14">
    <source>
        <dbReference type="SAM" id="MobiDB-lite"/>
    </source>
</evidence>
<feature type="region of interest" description="Disordered" evidence="14">
    <location>
        <begin position="2153"/>
        <end position="2201"/>
    </location>
</feature>
<gene>
    <name evidence="17" type="ORF">PPRIM_AZ9-3.1.T1250158</name>
</gene>
<dbReference type="OMA" id="NIFVESW"/>
<feature type="domain" description="Ion transport" evidence="16">
    <location>
        <begin position="1006"/>
        <end position="1240"/>
    </location>
</feature>
<protein>
    <recommendedName>
        <fullName evidence="16">Ion transport domain-containing protein</fullName>
    </recommendedName>
</protein>
<evidence type="ECO:0000256" key="11">
    <source>
        <dbReference type="ARBA" id="ARBA00023136"/>
    </source>
</evidence>
<keyword evidence="3" id="KW-0109">Calcium transport</keyword>
<keyword evidence="7" id="KW-0106">Calcium</keyword>
<dbReference type="FunFam" id="1.10.287.70:FF:000280">
    <property type="entry name" value="Uncharacterized protein"/>
    <property type="match status" value="1"/>
</dbReference>
<comment type="caution">
    <text evidence="17">The sequence shown here is derived from an EMBL/GenBank/DDBJ whole genome shotgun (WGS) entry which is preliminary data.</text>
</comment>
<dbReference type="PANTHER" id="PTHR45628">
    <property type="entry name" value="VOLTAGE-DEPENDENT CALCIUM CHANNEL TYPE A SUBUNIT ALPHA-1"/>
    <property type="match status" value="1"/>
</dbReference>
<proteinExistence type="predicted"/>
<evidence type="ECO:0000256" key="1">
    <source>
        <dbReference type="ARBA" id="ARBA00004141"/>
    </source>
</evidence>
<dbReference type="FunFam" id="1.20.120.350:FF:000009">
    <property type="entry name" value="Voltage-dependent T-type calcium channel subunit alpha"/>
    <property type="match status" value="1"/>
</dbReference>
<dbReference type="GO" id="GO:0005891">
    <property type="term" value="C:voltage-gated calcium channel complex"/>
    <property type="evidence" value="ECO:0007669"/>
    <property type="project" value="TreeGrafter"/>
</dbReference>
<evidence type="ECO:0000259" key="16">
    <source>
        <dbReference type="Pfam" id="PF00520"/>
    </source>
</evidence>
<feature type="transmembrane region" description="Helical" evidence="15">
    <location>
        <begin position="1208"/>
        <end position="1232"/>
    </location>
</feature>
<feature type="domain" description="Ion transport" evidence="16">
    <location>
        <begin position="1348"/>
        <end position="1609"/>
    </location>
</feature>
<feature type="transmembrane region" description="Helical" evidence="15">
    <location>
        <begin position="201"/>
        <end position="217"/>
    </location>
</feature>
<dbReference type="InterPro" id="IPR005821">
    <property type="entry name" value="Ion_trans_dom"/>
</dbReference>
<evidence type="ECO:0000256" key="3">
    <source>
        <dbReference type="ARBA" id="ARBA00022568"/>
    </source>
</evidence>
<feature type="compositionally biased region" description="Polar residues" evidence="14">
    <location>
        <begin position="567"/>
        <end position="579"/>
    </location>
</feature>
<feature type="transmembrane region" description="Helical" evidence="15">
    <location>
        <begin position="1576"/>
        <end position="1601"/>
    </location>
</feature>
<keyword evidence="12" id="KW-0325">Glycoprotein</keyword>
<dbReference type="FunFam" id="1.10.287.70:FF:000117">
    <property type="entry name" value="Voltage-gated Ca2+ channel, alpha subunit"/>
    <property type="match status" value="1"/>
</dbReference>
<feature type="transmembrane region" description="Helical" evidence="15">
    <location>
        <begin position="1463"/>
        <end position="1492"/>
    </location>
</feature>
<feature type="compositionally biased region" description="Basic and acidic residues" evidence="14">
    <location>
        <begin position="552"/>
        <end position="561"/>
    </location>
</feature>
<feature type="transmembrane region" description="Helical" evidence="15">
    <location>
        <begin position="1137"/>
        <end position="1159"/>
    </location>
</feature>
<evidence type="ECO:0000256" key="13">
    <source>
        <dbReference type="ARBA" id="ARBA00023303"/>
    </source>
</evidence>
<organism evidence="17 18">
    <name type="scientific">Paramecium primaurelia</name>
    <dbReference type="NCBI Taxonomy" id="5886"/>
    <lineage>
        <taxon>Eukaryota</taxon>
        <taxon>Sar</taxon>
        <taxon>Alveolata</taxon>
        <taxon>Ciliophora</taxon>
        <taxon>Intramacronucleata</taxon>
        <taxon>Oligohymenophorea</taxon>
        <taxon>Peniculida</taxon>
        <taxon>Parameciidae</taxon>
        <taxon>Paramecium</taxon>
    </lineage>
</organism>
<reference evidence="17" key="1">
    <citation type="submission" date="2021-01" db="EMBL/GenBank/DDBJ databases">
        <authorList>
            <consortium name="Genoscope - CEA"/>
            <person name="William W."/>
        </authorList>
    </citation>
    <scope>NUCLEOTIDE SEQUENCE</scope>
</reference>
<feature type="transmembrane region" description="Helical" evidence="15">
    <location>
        <begin position="1416"/>
        <end position="1443"/>
    </location>
</feature>
<keyword evidence="13" id="KW-0407">Ion channel</keyword>
<sequence>MILQQSILHNEDEKEQIRRDFDVFSIEELNNELRVQNNQELLRKVHDLFFDVKAEDQDVYYEELQSQMQDEYEDMITNYKTISNSYLKLIPQSDLQLAQNYTDQYPFLGIRKQLLVLQKRISLFANKIVTNTIFEIITIFIIIFNSVMLAMDDPTTEEQTDFANLMDQIFLIYYTIEAILKIIAQGLIWPKKAYLRETWNILDFSVIITAYLPYFVSSNSLNLNSLRSFRVLRPLRTISSIKSLRMILLALFASLAQLRDAAIVLIFFYTIFAIAGVQLFSGYLKRRCFSDIGITLITQIEKDAYCTSDSDCPIDYLCGKQTSNPQNNLINFDTFGWAFLQVFVITTLEGWSQIQEAVILTFSQFVIFYFLLVVIVGAFFLVNLTLAVIKLNFKPEKIEEELKLIQEELQFYDYWELRKLGLYKVKRYKVDTTNYGVTIQKSTYPYQIRRKSKKMNTVNFNNIEHNYRISNHKNIQFKAIQQAKYYSKSINIKDKVKLQGIYGMGNIDKDQQQVTNNNKYDTVLKQNDNHSVSSKTNEQKNKSSENLTHSENNQEKQDKQQRIASVKSKNLTNSIYSKNGDQDENQKLDVPNQRKRKSTSQQFSNFIRSPSKYSKTVKIVNKQDSVDLLSNTEFSSINLSELSEQQLDDRLQEIAVDLDQIRLESAQQNQKENEFKEMKTLRKTEAKKIKDLLQSEQYDNQFDEKNLKLKSKLHNIQFYPIVKMEHEQYTSTEEVLETKYIKELQLQKQAQEHKFKTMSVKVQYCFKNSKQILYSQQSQKSNNKKQQQTIQNLKQSKAKKLKIFHGIRRVKPILDDIHPIEEFLMLSELVDSETRREEEQDIIDVQTSQNPLIDTYDHMKRKKKIQINQKQELTYQELQSYFSDSTDCIVDLSKNNTVIKEIEQNNKNIFLSYNEREAQRAVFYHDYYEIRKKDTLSNGIIQAISSIEDVLLVSDYTFFDQKFAIQMNSVMKAMNYDDNAYFKWIKGFTGLLLVIQRNLYHVVQSSYFEGLMNLAVALNTLILGLDGLISEESNALLIQFNFTFTILFTIELGLKMMALGAINYMKDTMNIFDALIVCLSLVELFILGGSNGKSSLSAFRAVRIFRAFRVLRVTKLMKSLQFMGFLIKVLTNSFQSLMYILLLMIIFIFIFTLLGMSFFGGQLTHTPSRENFDNLQSSFLVVFQVLTLENWNSLLYELLLQPLSPVITVIYLVLWIMIGNYVFLNLFLAILLENFEEEYKVDKTGLESDIQFGKNQSTTQLLPNSTLQHSGININVNNTQIQLTNQPILRRRSQVKITFHNDETVQKKKEPAFIYFSEQGICQNSLFIFSQQNQFRKIAYRIVKDTKFEGFILILIFLTSMKLVLDTYIPAYGEMRFYSLQFDIGFAILFGLECILKIVAFGFAQEEASYLRESWNVLDFFIVIASFVDVSVSSINLSFVKILRLLRTLRPLRFITHNKSMKILVSALLQSINGIFNVGIVIILSWLMFAILGVSLMKNKLHYCNLNDDQTYYYGKDDCINKYQGVWDNRDINFDNVLQGMLTLFVLSTLEGWPDYMYYFIDADESGPIFDAQLQFSWYFVIFILFGAMLLINLFIGVILVNYHLAEEASRDQNLTQTQSDWIDLQKLIIHSNPNMAMFFPPENIFRAMFFKLIKNKYFDPFIMTIIVFNIITMGLAKEEASKQYDQILSYLNMSFTFVFILEAILKLVALGIIGYMRNSWNQFDFFVVCASILDLVLDFSGNSFVTFLKVGPQIARVFRVLRVTRLFRLVKQFQGLQKLIETALYSLPAMLNVTALLFLVFFIFSILGVFLFQDIKTGQIINEINNFQDFHHSFEILFQCSTGEDWHKVMFDTMKGGQEYNSVFFILFIIIQQYIMLNLFILIILDQYEINYFNSDNPLNKFQEFENIFVESWSKFAYQDKGMKMHGTSLVNLMFEMEQPLGYELNKKLQEDIQEWKNINPDNHDITQFDKFKQQLLVAAKKNVATQIMKMNIYSDSDGYVRYHQVLFAVLKNYLQKKLNINLTEIGAKKIKQKEDETRQKITKFDTSKQENLVNPIVQYLFVLMAFKAMKRYKCKKKLQQQKLAQLSIVGQEYFSDENSSNTSYDGNVEILSRKTRGSNGRVEPEYGQIKYMSVPNTMIYQNTLALDHQVVSESDNDNDKSSENQSSDQDNSKLKRLQTITQNIEGLKRRKSQKKTYKK</sequence>
<evidence type="ECO:0000256" key="7">
    <source>
        <dbReference type="ARBA" id="ARBA00022837"/>
    </source>
</evidence>
<name>A0A8S1PQH0_PARPR</name>
<feature type="transmembrane region" description="Helical" evidence="15">
    <location>
        <begin position="1351"/>
        <end position="1372"/>
    </location>
</feature>
<dbReference type="InterPro" id="IPR050599">
    <property type="entry name" value="VDCC_alpha-1_subunit"/>
</dbReference>
<feature type="transmembrane region" description="Helical" evidence="15">
    <location>
        <begin position="1864"/>
        <end position="1886"/>
    </location>
</feature>
<dbReference type="PANTHER" id="PTHR45628:SF7">
    <property type="entry name" value="VOLTAGE-DEPENDENT CALCIUM CHANNEL TYPE A SUBUNIT ALPHA-1"/>
    <property type="match status" value="1"/>
</dbReference>
<dbReference type="EMBL" id="CAJJDM010000128">
    <property type="protein sequence ID" value="CAD8104963.1"/>
    <property type="molecule type" value="Genomic_DNA"/>
</dbReference>
<feature type="domain" description="Ion transport" evidence="16">
    <location>
        <begin position="132"/>
        <end position="394"/>
    </location>
</feature>
<keyword evidence="8" id="KW-0851">Voltage-gated channel</keyword>
<keyword evidence="2" id="KW-0813">Transport</keyword>
<feature type="transmembrane region" description="Helical" evidence="15">
    <location>
        <begin position="366"/>
        <end position="389"/>
    </location>
</feature>
<evidence type="ECO:0000256" key="8">
    <source>
        <dbReference type="ARBA" id="ARBA00022882"/>
    </source>
</evidence>
<feature type="domain" description="Ion transport" evidence="16">
    <location>
        <begin position="1656"/>
        <end position="1890"/>
    </location>
</feature>
<keyword evidence="10" id="KW-0406">Ion transport</keyword>
<evidence type="ECO:0000313" key="18">
    <source>
        <dbReference type="Proteomes" id="UP000688137"/>
    </source>
</evidence>
<evidence type="ECO:0000256" key="5">
    <source>
        <dbReference type="ARBA" id="ARBA00022692"/>
    </source>
</evidence>
<comment type="subcellular location">
    <subcellularLocation>
        <location evidence="1">Membrane</location>
        <topology evidence="1">Multi-pass membrane protein</topology>
    </subcellularLocation>
</comment>
<feature type="transmembrane region" description="Helical" evidence="15">
    <location>
        <begin position="1537"/>
        <end position="1556"/>
    </location>
</feature>
<evidence type="ECO:0000256" key="2">
    <source>
        <dbReference type="ARBA" id="ARBA00022448"/>
    </source>
</evidence>
<feature type="transmembrane region" description="Helical" evidence="15">
    <location>
        <begin position="171"/>
        <end position="189"/>
    </location>
</feature>
<keyword evidence="4" id="KW-0107">Calcium channel</keyword>
<evidence type="ECO:0000256" key="15">
    <source>
        <dbReference type="SAM" id="Phobius"/>
    </source>
</evidence>
<evidence type="ECO:0000256" key="4">
    <source>
        <dbReference type="ARBA" id="ARBA00022673"/>
    </source>
</evidence>
<evidence type="ECO:0000256" key="9">
    <source>
        <dbReference type="ARBA" id="ARBA00022989"/>
    </source>
</evidence>
<dbReference type="FunFam" id="1.10.287.70:FF:000295">
    <property type="entry name" value="Uncharacterized protein"/>
    <property type="match status" value="1"/>
</dbReference>
<feature type="transmembrane region" description="Helical" evidence="15">
    <location>
        <begin position="1384"/>
        <end position="1404"/>
    </location>
</feature>
<accession>A0A8S1PQH0</accession>
<dbReference type="GO" id="GO:0098703">
    <property type="term" value="P:calcium ion import across plasma membrane"/>
    <property type="evidence" value="ECO:0007669"/>
    <property type="project" value="TreeGrafter"/>
</dbReference>
<feature type="compositionally biased region" description="Basic residues" evidence="14">
    <location>
        <begin position="2190"/>
        <end position="2201"/>
    </location>
</feature>
<keyword evidence="11 15" id="KW-0472">Membrane</keyword>
<evidence type="ECO:0000313" key="17">
    <source>
        <dbReference type="EMBL" id="CAD8104963.1"/>
    </source>
</evidence>
<dbReference type="FunFam" id="1.20.120.350:FF:000095">
    <property type="entry name" value="Voltage-gated Ca2+ channel, alpha subunit"/>
    <property type="match status" value="1"/>
</dbReference>
<feature type="transmembrane region" description="Helical" evidence="15">
    <location>
        <begin position="1688"/>
        <end position="1714"/>
    </location>
</feature>
<feature type="transmembrane region" description="Helical" evidence="15">
    <location>
        <begin position="237"/>
        <end position="255"/>
    </location>
</feature>
<keyword evidence="5 15" id="KW-0812">Transmembrane</keyword>
<feature type="transmembrane region" description="Helical" evidence="15">
    <location>
        <begin position="128"/>
        <end position="151"/>
    </location>
</feature>
<keyword evidence="9 15" id="KW-1133">Transmembrane helix</keyword>
<feature type="region of interest" description="Disordered" evidence="14">
    <location>
        <begin position="525"/>
        <end position="603"/>
    </location>
</feature>